<dbReference type="Gene3D" id="3.30.1540.10">
    <property type="entry name" value="formyl-coa transferase, domain 3"/>
    <property type="match status" value="2"/>
</dbReference>
<dbReference type="OrthoDB" id="9058532at2"/>
<dbReference type="PANTHER" id="PTHR48207">
    <property type="entry name" value="SUCCINATE--HYDROXYMETHYLGLUTARATE COA-TRANSFERASE"/>
    <property type="match status" value="1"/>
</dbReference>
<reference evidence="2 3" key="1">
    <citation type="submission" date="2019-03" db="EMBL/GenBank/DDBJ databases">
        <title>Comparative insights into the high quality Complete genome sequence of highly metal resistant Cupriavidus metallidurans strain BS1 isolated from a gold-copper mine.</title>
        <authorList>
            <person name="Mazhar H.S."/>
            <person name="Rensing C."/>
        </authorList>
    </citation>
    <scope>NUCLEOTIDE SEQUENCE [LARGE SCALE GENOMIC DNA]</scope>
    <source>
        <strain evidence="2 3">BS1</strain>
    </source>
</reference>
<dbReference type="PANTHER" id="PTHR48207:SF3">
    <property type="entry name" value="SUCCINATE--HYDROXYMETHYLGLUTARATE COA-TRANSFERASE"/>
    <property type="match status" value="1"/>
</dbReference>
<dbReference type="InterPro" id="IPR023606">
    <property type="entry name" value="CoA-Trfase_III_dom_1_sf"/>
</dbReference>
<accession>A0A482IZ93</accession>
<dbReference type="EMBL" id="CP037901">
    <property type="protein sequence ID" value="QBP12893.1"/>
    <property type="molecule type" value="Genomic_DNA"/>
</dbReference>
<dbReference type="InterPro" id="IPR044855">
    <property type="entry name" value="CoA-Trfase_III_dom3_sf"/>
</dbReference>
<sequence>MKDAAAPAPLALGGLRVLEVGTGPALAYAGKLFADFGAEVIKVERPEGDVWRQMPPLVSSAEAQPESALFAWLNTNKRSVTADSADAADRAWLARLARTCDVVLDARALTEGVGVLSAPVWAVAAAAAVDGQAGHEPIEVALTWFGESGPYSEFAGSEAVCRCLAGAVHGSGPVDGPPHMPHDVQTAIVGGLMAYSAAVAALIGGAQGSRRYVLSLHEAVFSVVEMEAGMVPDKRHPLRRLGVNRFCGTHPAGIYETASGWIGIFTHTLPQWTALCEAIGRPELARDPRFANGQERMNRADEIDAILIPAFRTRTAQEWFELLGDMKHPTVLVPTMQELLGQAVHRERGAFVPVRIGGTAFEGPVVPLRLDAAGPLAGGDAPLKGADDAFYRASGLDHRPLHQFQRATTAQGPLEGIRVIDLTMGWAGPLASRTLADFGAEVIKVESTSYPDWWRGANFTEEFYRERLYEKNSNFNLMNRNKQGITLDLTREEGKRLLLELVEGADAVIENYSAEVLPKLGLDYEALRARNKRLVMVSMPAFGLGNAWSNTRAYGGTLEQASGLPLYTGHPDGPPAMTSYAYGDPIGGLNAGAAMLLALFAQQTTGEGRHVNLSQVEAMLPMAAPFMIEQSISGAVSPRQGNRHPMLFPYGCFRCDGDDAWVVLSATDAHWPALCRVIGRDDLAADAQLASVSGRRARGSEIDAAISAWCAGRDPEAAMQTLQRAGIPAGVVRSMSQVLQDAHLHARGFWRDIDRAHSGPYRATTAWFRTGSEPQAIRYAAPTLGEHTESVLARVLALGPAQIAELERIGVTGKTAQPKVSKGRA</sequence>
<evidence type="ECO:0000313" key="3">
    <source>
        <dbReference type="Proteomes" id="UP000253772"/>
    </source>
</evidence>
<dbReference type="GO" id="GO:0008410">
    <property type="term" value="F:CoA-transferase activity"/>
    <property type="evidence" value="ECO:0007669"/>
    <property type="project" value="TreeGrafter"/>
</dbReference>
<dbReference type="Pfam" id="PF02515">
    <property type="entry name" value="CoA_transf_3"/>
    <property type="match status" value="2"/>
</dbReference>
<dbReference type="Gene3D" id="3.40.50.10540">
    <property type="entry name" value="Crotonobetainyl-coa:carnitine coa-transferase, domain 1"/>
    <property type="match status" value="2"/>
</dbReference>
<dbReference type="AlphaFoldDB" id="A0A482IZ93"/>
<evidence type="ECO:0000256" key="1">
    <source>
        <dbReference type="ARBA" id="ARBA00022679"/>
    </source>
</evidence>
<organism evidence="2 3">
    <name type="scientific">Cupriavidus metallidurans</name>
    <dbReference type="NCBI Taxonomy" id="119219"/>
    <lineage>
        <taxon>Bacteria</taxon>
        <taxon>Pseudomonadati</taxon>
        <taxon>Pseudomonadota</taxon>
        <taxon>Betaproteobacteria</taxon>
        <taxon>Burkholderiales</taxon>
        <taxon>Burkholderiaceae</taxon>
        <taxon>Cupriavidus</taxon>
    </lineage>
</organism>
<proteinExistence type="predicted"/>
<gene>
    <name evidence="2" type="ORF">DDF84_024850</name>
</gene>
<name>A0A482IZ93_9BURK</name>
<dbReference type="Proteomes" id="UP000253772">
    <property type="component" value="Chromosome c2"/>
</dbReference>
<dbReference type="SUPFAM" id="SSF89796">
    <property type="entry name" value="CoA-transferase family III (CaiB/BaiF)"/>
    <property type="match status" value="2"/>
</dbReference>
<dbReference type="InterPro" id="IPR050483">
    <property type="entry name" value="CoA-transferase_III_domain"/>
</dbReference>
<dbReference type="RefSeq" id="WP_024570497.1">
    <property type="nucleotide sequence ID" value="NZ_CP037901.1"/>
</dbReference>
<evidence type="ECO:0000313" key="2">
    <source>
        <dbReference type="EMBL" id="QBP12893.1"/>
    </source>
</evidence>
<dbReference type="InterPro" id="IPR003673">
    <property type="entry name" value="CoA-Trfase_fam_III"/>
</dbReference>
<protein>
    <submittedName>
        <fullName evidence="2">CoA transferase</fullName>
    </submittedName>
</protein>
<keyword evidence="1 2" id="KW-0808">Transferase</keyword>